<dbReference type="InterPro" id="IPR043502">
    <property type="entry name" value="DNA/RNA_pol_sf"/>
</dbReference>
<dbReference type="GeneID" id="113506027"/>
<evidence type="ECO:0000259" key="1">
    <source>
        <dbReference type="Pfam" id="PF00078"/>
    </source>
</evidence>
<organism evidence="2 3">
    <name type="scientific">Trichoplusia ni</name>
    <name type="common">Cabbage looper</name>
    <dbReference type="NCBI Taxonomy" id="7111"/>
    <lineage>
        <taxon>Eukaryota</taxon>
        <taxon>Metazoa</taxon>
        <taxon>Ecdysozoa</taxon>
        <taxon>Arthropoda</taxon>
        <taxon>Hexapoda</taxon>
        <taxon>Insecta</taxon>
        <taxon>Pterygota</taxon>
        <taxon>Neoptera</taxon>
        <taxon>Endopterygota</taxon>
        <taxon>Lepidoptera</taxon>
        <taxon>Glossata</taxon>
        <taxon>Ditrysia</taxon>
        <taxon>Noctuoidea</taxon>
        <taxon>Noctuidae</taxon>
        <taxon>Plusiinae</taxon>
        <taxon>Trichoplusia</taxon>
    </lineage>
</organism>
<accession>A0A7E5WWZ5</accession>
<keyword evidence="2" id="KW-1185">Reference proteome</keyword>
<proteinExistence type="predicted"/>
<dbReference type="InParanoid" id="A0A7E5WWZ5"/>
<evidence type="ECO:0000313" key="2">
    <source>
        <dbReference type="Proteomes" id="UP000322000"/>
    </source>
</evidence>
<dbReference type="RefSeq" id="XP_026744691.1">
    <property type="nucleotide sequence ID" value="XM_026888890.1"/>
</dbReference>
<dbReference type="CDD" id="cd01650">
    <property type="entry name" value="RT_nLTR_like"/>
    <property type="match status" value="1"/>
</dbReference>
<name>A0A7E5WWZ5_TRINI</name>
<reference evidence="3" key="1">
    <citation type="submission" date="2025-08" db="UniProtKB">
        <authorList>
            <consortium name="RefSeq"/>
        </authorList>
    </citation>
    <scope>IDENTIFICATION</scope>
</reference>
<dbReference type="SUPFAM" id="SSF56672">
    <property type="entry name" value="DNA/RNA polymerases"/>
    <property type="match status" value="1"/>
</dbReference>
<dbReference type="KEGG" id="tnl:113506027"/>
<protein>
    <submittedName>
        <fullName evidence="3">Uncharacterized protein LOC113506027</fullName>
    </submittedName>
</protein>
<dbReference type="InterPro" id="IPR000477">
    <property type="entry name" value="RT_dom"/>
</dbReference>
<dbReference type="OrthoDB" id="415822at2759"/>
<dbReference type="PANTHER" id="PTHR19446">
    <property type="entry name" value="REVERSE TRANSCRIPTASES"/>
    <property type="match status" value="1"/>
</dbReference>
<dbReference type="GO" id="GO:0071897">
    <property type="term" value="P:DNA biosynthetic process"/>
    <property type="evidence" value="ECO:0007669"/>
    <property type="project" value="UniProtKB-ARBA"/>
</dbReference>
<dbReference type="Pfam" id="PF00078">
    <property type="entry name" value="RVT_1"/>
    <property type="match status" value="1"/>
</dbReference>
<evidence type="ECO:0000313" key="3">
    <source>
        <dbReference type="RefSeq" id="XP_026744691.1"/>
    </source>
</evidence>
<sequence length="424" mass="45452">MTEVSSPESVEAIEPYQTTAVIHTRDAGGTQQGSVGAPIHRGAEQAPRQRAPDHGDHGAPAVLHAVVSSLFPERTNIVPPVVVAPQAPEPLEAITEGEMEASIACLRPKKTAPGPDGVPARALTLALGPLESRFRGLLNSCLEEGRFPDTWKTGRLVLLRKEGRPADSPSGYRPVVLLDEAGKLFERIIAARIVRHLERTGPSLSDCQYGFRARRSTVDAIKVVQEFAADAVARGGVAVAVSLDIANAFNSLPHQCIETALRYHGGGSVKLETAAEKSTVSSKKASVPSTTKSFEVRKKQLELEAAEAIANIQKDIIQKKLAADLAALEEECSQKSRASCTDSAVSASQKVEQWLEHSQHDRLRARASSPCPQNTEKVRFDNVILPSVMVDKSPPTDIQQLAQAIKDIAVASSSSTNNAQMLLV</sequence>
<dbReference type="AlphaFoldDB" id="A0A7E5WWZ5"/>
<dbReference type="Proteomes" id="UP000322000">
    <property type="component" value="Chromosome 28"/>
</dbReference>
<gene>
    <name evidence="3" type="primary">LOC113506027</name>
</gene>
<feature type="domain" description="Reverse transcriptase" evidence="1">
    <location>
        <begin position="163"/>
        <end position="256"/>
    </location>
</feature>